<gene>
    <name evidence="2" type="ORF">CPBF424_13210</name>
</gene>
<comment type="caution">
    <text evidence="2">The sequence shown here is derived from an EMBL/GenBank/DDBJ whole genome shotgun (WGS) entry which is preliminary data.</text>
</comment>
<feature type="compositionally biased region" description="Basic residues" evidence="1">
    <location>
        <begin position="167"/>
        <end position="178"/>
    </location>
</feature>
<feature type="region of interest" description="Disordered" evidence="1">
    <location>
        <begin position="235"/>
        <end position="259"/>
    </location>
</feature>
<name>A0AA46H9W0_9XANT</name>
<dbReference type="EMBL" id="UIHB01000001">
    <property type="protein sequence ID" value="SUZ27535.1"/>
    <property type="molecule type" value="Genomic_DNA"/>
</dbReference>
<sequence>MPRKSLQGRTCGVSRDGGRARALRQNHSVEGAAPSPLAGHAVNPSRGLGGGIHAVTRSRNRQGHRTRQLVDAHLKSCLSCGAHQTRSRCFMIEQGASSAALAMHTDPLHWPLPAYRRGTLSGMDAAPEPTGTYLRRVPRGWAGKGRAASSQRRGRGALIARGTRRKPIPGARWRHPCHHTVPQPARTPHQRRRFVSRSQTLATSLITLEKSSAPLPAWLFIAYRLRASSPSGIDTPACTADSATSPRSLSIRSLPNPPL</sequence>
<keyword evidence="3" id="KW-1185">Reference proteome</keyword>
<dbReference type="AlphaFoldDB" id="A0AA46H9W0"/>
<feature type="region of interest" description="Disordered" evidence="1">
    <location>
        <begin position="167"/>
        <end position="191"/>
    </location>
</feature>
<proteinExistence type="predicted"/>
<reference evidence="2 3" key="1">
    <citation type="submission" date="2018-06" db="EMBL/GenBank/DDBJ databases">
        <authorList>
            <person name="Pothier F. J."/>
        </authorList>
    </citation>
    <scope>NUCLEOTIDE SEQUENCE [LARGE SCALE GENOMIC DNA]</scope>
    <source>
        <strain evidence="2 3">CPBF 424</strain>
    </source>
</reference>
<feature type="compositionally biased region" description="Polar residues" evidence="1">
    <location>
        <begin position="241"/>
        <end position="253"/>
    </location>
</feature>
<evidence type="ECO:0000256" key="1">
    <source>
        <dbReference type="SAM" id="MobiDB-lite"/>
    </source>
</evidence>
<evidence type="ECO:0000313" key="2">
    <source>
        <dbReference type="EMBL" id="SUZ27535.1"/>
    </source>
</evidence>
<protein>
    <submittedName>
        <fullName evidence="2">Uncharacterized protein</fullName>
    </submittedName>
</protein>
<feature type="region of interest" description="Disordered" evidence="1">
    <location>
        <begin position="31"/>
        <end position="50"/>
    </location>
</feature>
<organism evidence="2 3">
    <name type="scientific">Xanthomonas euroxanthea</name>
    <dbReference type="NCBI Taxonomy" id="2259622"/>
    <lineage>
        <taxon>Bacteria</taxon>
        <taxon>Pseudomonadati</taxon>
        <taxon>Pseudomonadota</taxon>
        <taxon>Gammaproteobacteria</taxon>
        <taxon>Lysobacterales</taxon>
        <taxon>Lysobacteraceae</taxon>
        <taxon>Xanthomonas</taxon>
    </lineage>
</organism>
<evidence type="ECO:0000313" key="3">
    <source>
        <dbReference type="Proteomes" id="UP000254168"/>
    </source>
</evidence>
<dbReference type="Proteomes" id="UP000254168">
    <property type="component" value="Unassembled WGS sequence"/>
</dbReference>
<accession>A0AA46H9W0</accession>